<sequence length="105" mass="11795">MVDGPPNHNNIYGRQHMYFKFGTFSTMLVICVTNELLLTICRRRYMVPIHLKEATTASIPSLYPSRLPFLHLILVHLSSPLLPFLQSPPSHSSNSLLSASDTSLT</sequence>
<evidence type="ECO:0000256" key="1">
    <source>
        <dbReference type="SAM" id="Phobius"/>
    </source>
</evidence>
<proteinExistence type="predicted"/>
<accession>A0A9I9EGR5</accession>
<dbReference type="AlphaFoldDB" id="A0A9I9EGR5"/>
<keyword evidence="1" id="KW-0812">Transmembrane</keyword>
<feature type="transmembrane region" description="Helical" evidence="1">
    <location>
        <begin position="17"/>
        <end position="38"/>
    </location>
</feature>
<evidence type="ECO:0000313" key="2">
    <source>
        <dbReference type="EnsemblPlants" id="MELO3C033257.2.1"/>
    </source>
</evidence>
<name>A0A9I9EGR5_CUCME</name>
<dbReference type="Gramene" id="MELO3C033257.2.1">
    <property type="protein sequence ID" value="MELO3C033257.2.1"/>
    <property type="gene ID" value="MELO3C033257.2"/>
</dbReference>
<keyword evidence="1" id="KW-0472">Membrane</keyword>
<organism evidence="2">
    <name type="scientific">Cucumis melo</name>
    <name type="common">Muskmelon</name>
    <dbReference type="NCBI Taxonomy" id="3656"/>
    <lineage>
        <taxon>Eukaryota</taxon>
        <taxon>Viridiplantae</taxon>
        <taxon>Streptophyta</taxon>
        <taxon>Embryophyta</taxon>
        <taxon>Tracheophyta</taxon>
        <taxon>Spermatophyta</taxon>
        <taxon>Magnoliopsida</taxon>
        <taxon>eudicotyledons</taxon>
        <taxon>Gunneridae</taxon>
        <taxon>Pentapetalae</taxon>
        <taxon>rosids</taxon>
        <taxon>fabids</taxon>
        <taxon>Cucurbitales</taxon>
        <taxon>Cucurbitaceae</taxon>
        <taxon>Benincaseae</taxon>
        <taxon>Cucumis</taxon>
    </lineage>
</organism>
<keyword evidence="1" id="KW-1133">Transmembrane helix</keyword>
<protein>
    <submittedName>
        <fullName evidence="2">Uncharacterized protein</fullName>
    </submittedName>
</protein>
<reference evidence="2" key="1">
    <citation type="submission" date="2023-03" db="UniProtKB">
        <authorList>
            <consortium name="EnsemblPlants"/>
        </authorList>
    </citation>
    <scope>IDENTIFICATION</scope>
</reference>
<dbReference type="EnsemblPlants" id="MELO3C033257.2.1">
    <property type="protein sequence ID" value="MELO3C033257.2.1"/>
    <property type="gene ID" value="MELO3C033257.2"/>
</dbReference>